<comment type="caution">
    <text evidence="3">The sequence shown here is derived from an EMBL/GenBank/DDBJ whole genome shotgun (WGS) entry which is preliminary data.</text>
</comment>
<proteinExistence type="predicted"/>
<feature type="chain" id="PRO_5040400156" description="Phytocyanin domain-containing protein" evidence="1">
    <location>
        <begin position="28"/>
        <end position="81"/>
    </location>
</feature>
<dbReference type="GO" id="GO:0009055">
    <property type="term" value="F:electron transfer activity"/>
    <property type="evidence" value="ECO:0007669"/>
    <property type="project" value="InterPro"/>
</dbReference>
<dbReference type="Proteomes" id="UP001152561">
    <property type="component" value="Unassembled WGS sequence"/>
</dbReference>
<reference evidence="4" key="1">
    <citation type="journal article" date="2023" name="Proc. Natl. Acad. Sci. U.S.A.">
        <title>Genomic and structural basis for evolution of tropane alkaloid biosynthesis.</title>
        <authorList>
            <person name="Wanga Y.-J."/>
            <person name="Taina T."/>
            <person name="Yua J.-Y."/>
            <person name="Lia J."/>
            <person name="Xua B."/>
            <person name="Chenc J."/>
            <person name="D'Auriad J.C."/>
            <person name="Huanga J.-P."/>
            <person name="Huanga S.-X."/>
        </authorList>
    </citation>
    <scope>NUCLEOTIDE SEQUENCE [LARGE SCALE GENOMIC DNA]</scope>
    <source>
        <strain evidence="4">cv. KIB-2019</strain>
    </source>
</reference>
<dbReference type="OrthoDB" id="2011645at2759"/>
<accession>A0A9Q1RT62</accession>
<dbReference type="SUPFAM" id="SSF49503">
    <property type="entry name" value="Cupredoxins"/>
    <property type="match status" value="1"/>
</dbReference>
<gene>
    <name evidence="3" type="ORF">K7X08_009095</name>
</gene>
<evidence type="ECO:0000313" key="3">
    <source>
        <dbReference type="EMBL" id="KAJ8572584.1"/>
    </source>
</evidence>
<dbReference type="EMBL" id="JAJAGQ010000001">
    <property type="protein sequence ID" value="KAJ8572584.1"/>
    <property type="molecule type" value="Genomic_DNA"/>
</dbReference>
<evidence type="ECO:0000313" key="4">
    <source>
        <dbReference type="Proteomes" id="UP001152561"/>
    </source>
</evidence>
<dbReference type="Gene3D" id="2.60.40.420">
    <property type="entry name" value="Cupredoxins - blue copper proteins"/>
    <property type="match status" value="1"/>
</dbReference>
<dbReference type="PROSITE" id="PS51485">
    <property type="entry name" value="PHYTOCYANIN"/>
    <property type="match status" value="1"/>
</dbReference>
<protein>
    <recommendedName>
        <fullName evidence="2">Phytocyanin domain-containing protein</fullName>
    </recommendedName>
</protein>
<organism evidence="3 4">
    <name type="scientific">Anisodus acutangulus</name>
    <dbReference type="NCBI Taxonomy" id="402998"/>
    <lineage>
        <taxon>Eukaryota</taxon>
        <taxon>Viridiplantae</taxon>
        <taxon>Streptophyta</taxon>
        <taxon>Embryophyta</taxon>
        <taxon>Tracheophyta</taxon>
        <taxon>Spermatophyta</taxon>
        <taxon>Magnoliopsida</taxon>
        <taxon>eudicotyledons</taxon>
        <taxon>Gunneridae</taxon>
        <taxon>Pentapetalae</taxon>
        <taxon>asterids</taxon>
        <taxon>lamiids</taxon>
        <taxon>Solanales</taxon>
        <taxon>Solanaceae</taxon>
        <taxon>Solanoideae</taxon>
        <taxon>Hyoscyameae</taxon>
        <taxon>Anisodus</taxon>
    </lineage>
</organism>
<feature type="domain" description="Phytocyanin" evidence="2">
    <location>
        <begin position="29"/>
        <end position="81"/>
    </location>
</feature>
<sequence>MSGKLEGSAIFLVILMMLFITVEITDASTTYNVGDGNDWTLGVSNWPSGKNFKAGDVLVSNLKTLAAAQRADLHLLALRNR</sequence>
<keyword evidence="1" id="KW-0732">Signal</keyword>
<dbReference type="AlphaFoldDB" id="A0A9Q1RT62"/>
<evidence type="ECO:0000259" key="2">
    <source>
        <dbReference type="PROSITE" id="PS51485"/>
    </source>
</evidence>
<evidence type="ECO:0000256" key="1">
    <source>
        <dbReference type="SAM" id="SignalP"/>
    </source>
</evidence>
<feature type="signal peptide" evidence="1">
    <location>
        <begin position="1"/>
        <end position="27"/>
    </location>
</feature>
<dbReference type="InterPro" id="IPR008972">
    <property type="entry name" value="Cupredoxin"/>
</dbReference>
<name>A0A9Q1RT62_9SOLA</name>
<keyword evidence="4" id="KW-1185">Reference proteome</keyword>
<dbReference type="InterPro" id="IPR003245">
    <property type="entry name" value="Phytocyanin_dom"/>
</dbReference>